<dbReference type="SUPFAM" id="SSF46785">
    <property type="entry name" value="Winged helix' DNA-binding domain"/>
    <property type="match status" value="1"/>
</dbReference>
<dbReference type="GO" id="GO:0004252">
    <property type="term" value="F:serine-type endopeptidase activity"/>
    <property type="evidence" value="ECO:0007669"/>
    <property type="project" value="UniProtKB-EC"/>
</dbReference>
<dbReference type="EMBL" id="UGEX01000001">
    <property type="protein sequence ID" value="STL90004.1"/>
    <property type="molecule type" value="Genomic_DNA"/>
</dbReference>
<name>A0A377CBY1_ECOLX</name>
<dbReference type="EC" id="3.4.21.88" evidence="2"/>
<dbReference type="InterPro" id="IPR036388">
    <property type="entry name" value="WH-like_DNA-bd_sf"/>
</dbReference>
<evidence type="ECO:0000313" key="2">
    <source>
        <dbReference type="EMBL" id="STL90004.1"/>
    </source>
</evidence>
<dbReference type="AlphaFoldDB" id="A0A377CBY1"/>
<keyword evidence="2" id="KW-0378">Hydrolase</keyword>
<dbReference type="InterPro" id="IPR050077">
    <property type="entry name" value="LexA_repressor"/>
</dbReference>
<dbReference type="InterPro" id="IPR036390">
    <property type="entry name" value="WH_DNA-bd_sf"/>
</dbReference>
<dbReference type="PANTHER" id="PTHR33516:SF2">
    <property type="entry name" value="LEXA REPRESSOR-RELATED"/>
    <property type="match status" value="1"/>
</dbReference>
<dbReference type="PANTHER" id="PTHR33516">
    <property type="entry name" value="LEXA REPRESSOR"/>
    <property type="match status" value="1"/>
</dbReference>
<dbReference type="GO" id="GO:0006508">
    <property type="term" value="P:proteolysis"/>
    <property type="evidence" value="ECO:0007669"/>
    <property type="project" value="InterPro"/>
</dbReference>
<dbReference type="Gene3D" id="1.10.10.10">
    <property type="entry name" value="Winged helix-like DNA-binding domain superfamily/Winged helix DNA-binding domain"/>
    <property type="match status" value="1"/>
</dbReference>
<dbReference type="InterPro" id="IPR006199">
    <property type="entry name" value="LexA_DNA-bd_dom"/>
</dbReference>
<dbReference type="Proteomes" id="UP000254088">
    <property type="component" value="Unassembled WGS sequence"/>
</dbReference>
<accession>A0A377CBY1</accession>
<evidence type="ECO:0000313" key="3">
    <source>
        <dbReference type="Proteomes" id="UP000254088"/>
    </source>
</evidence>
<organism evidence="2 3">
    <name type="scientific">Escherichia coli</name>
    <dbReference type="NCBI Taxonomy" id="562"/>
    <lineage>
        <taxon>Bacteria</taxon>
        <taxon>Pseudomonadati</taxon>
        <taxon>Pseudomonadota</taxon>
        <taxon>Gammaproteobacteria</taxon>
        <taxon>Enterobacterales</taxon>
        <taxon>Enterobacteriaceae</taxon>
        <taxon>Escherichia</taxon>
    </lineage>
</organism>
<proteinExistence type="predicted"/>
<dbReference type="Pfam" id="PF01726">
    <property type="entry name" value="LexA_DNA_bind"/>
    <property type="match status" value="1"/>
</dbReference>
<feature type="domain" description="LexA repressor DNA-binding" evidence="1">
    <location>
        <begin position="1"/>
        <end position="65"/>
    </location>
</feature>
<reference evidence="2 3" key="1">
    <citation type="submission" date="2018-06" db="EMBL/GenBank/DDBJ databases">
        <authorList>
            <consortium name="Pathogen Informatics"/>
            <person name="Doyle S."/>
        </authorList>
    </citation>
    <scope>NUCLEOTIDE SEQUENCE [LARGE SCALE GENOMIC DNA]</scope>
    <source>
        <strain evidence="2 3">NCTC10429</strain>
    </source>
</reference>
<sequence>MNELTPRQRDVFNAIRDYKARVGFPPTMFELAGLIGRSSPNAAADHVNALKRKGYITVAPGVARGITILGENEDPDAISIVRALLDGTDGARDEAIAWLEAKESAL</sequence>
<gene>
    <name evidence="2" type="primary">lexA_1</name>
    <name evidence="2" type="ORF">NCTC10429_02694</name>
</gene>
<evidence type="ECO:0000259" key="1">
    <source>
        <dbReference type="Pfam" id="PF01726"/>
    </source>
</evidence>
<protein>
    <submittedName>
        <fullName evidence="2">Putative LexA repressor</fullName>
        <ecNumber evidence="2">3.4.21.88</ecNumber>
    </submittedName>
</protein>